<keyword evidence="3" id="KW-1185">Reference proteome</keyword>
<gene>
    <name evidence="2" type="ORF">EDD40_5215</name>
</gene>
<evidence type="ECO:0000313" key="2">
    <source>
        <dbReference type="EMBL" id="ROP39816.1"/>
    </source>
</evidence>
<reference evidence="2 3" key="1">
    <citation type="submission" date="2018-11" db="EMBL/GenBank/DDBJ databases">
        <title>Sequencing the genomes of 1000 actinobacteria strains.</title>
        <authorList>
            <person name="Klenk H.-P."/>
        </authorList>
    </citation>
    <scope>NUCLEOTIDE SEQUENCE [LARGE SCALE GENOMIC DNA]</scope>
    <source>
        <strain evidence="2 3">DSM 44231</strain>
    </source>
</reference>
<proteinExistence type="predicted"/>
<sequence length="357" mass="38564">MSRLTFLNTSDRRPTPAKKTPPVQVSSTQKSRQESTSMSDRASEHQPTQEFTAANFPTPHLALRGTADDVQVRGFADEQARVARVMLPRVSAALALPSTGHRVEVLTLAYDAVVRWRRALAATTDDARYGVMGRPAVSRYAVTLDEDGPNYDRLGDVGRLRAGARWDAVTGRWTGGTDTPASRILAVYGLAARRRFAVECASSADRLANEVGLPISDRLILGNTLLCGDAAREVAVRLAARLGERRGVAEVETTGDLLYVVTADSDARRAAFREAMLVLAMAERGDWSAWWSAAYLLYQAPLFKKGSDATNRVFLAAVGAALLGEAPVIPHDIDLRCMVLGQNAVMATPLLCGQVTA</sequence>
<protein>
    <submittedName>
        <fullName evidence="2">Uncharacterized protein</fullName>
    </submittedName>
</protein>
<dbReference type="AlphaFoldDB" id="A0A3N1HBI7"/>
<name>A0A3N1HBI7_9PSEU</name>
<feature type="region of interest" description="Disordered" evidence="1">
    <location>
        <begin position="1"/>
        <end position="56"/>
    </location>
</feature>
<organism evidence="2 3">
    <name type="scientific">Saccharothrix texasensis</name>
    <dbReference type="NCBI Taxonomy" id="103734"/>
    <lineage>
        <taxon>Bacteria</taxon>
        <taxon>Bacillati</taxon>
        <taxon>Actinomycetota</taxon>
        <taxon>Actinomycetes</taxon>
        <taxon>Pseudonocardiales</taxon>
        <taxon>Pseudonocardiaceae</taxon>
        <taxon>Saccharothrix</taxon>
    </lineage>
</organism>
<evidence type="ECO:0000313" key="3">
    <source>
        <dbReference type="Proteomes" id="UP000268727"/>
    </source>
</evidence>
<comment type="caution">
    <text evidence="2">The sequence shown here is derived from an EMBL/GenBank/DDBJ whole genome shotgun (WGS) entry which is preliminary data.</text>
</comment>
<feature type="compositionally biased region" description="Polar residues" evidence="1">
    <location>
        <begin position="23"/>
        <end position="52"/>
    </location>
</feature>
<accession>A0A3N1HBI7</accession>
<evidence type="ECO:0000256" key="1">
    <source>
        <dbReference type="SAM" id="MobiDB-lite"/>
    </source>
</evidence>
<dbReference type="EMBL" id="RJKM01000001">
    <property type="protein sequence ID" value="ROP39816.1"/>
    <property type="molecule type" value="Genomic_DNA"/>
</dbReference>
<dbReference type="Proteomes" id="UP000268727">
    <property type="component" value="Unassembled WGS sequence"/>
</dbReference>